<evidence type="ECO:0000313" key="2">
    <source>
        <dbReference type="EMBL" id="KAH7093352.1"/>
    </source>
</evidence>
<dbReference type="EMBL" id="JAGMVJ010000002">
    <property type="protein sequence ID" value="KAH7093352.1"/>
    <property type="molecule type" value="Genomic_DNA"/>
</dbReference>
<keyword evidence="1" id="KW-1133">Transmembrane helix</keyword>
<organism evidence="2 3">
    <name type="scientific">Paraphoma chrysanthemicola</name>
    <dbReference type="NCBI Taxonomy" id="798071"/>
    <lineage>
        <taxon>Eukaryota</taxon>
        <taxon>Fungi</taxon>
        <taxon>Dikarya</taxon>
        <taxon>Ascomycota</taxon>
        <taxon>Pezizomycotina</taxon>
        <taxon>Dothideomycetes</taxon>
        <taxon>Pleosporomycetidae</taxon>
        <taxon>Pleosporales</taxon>
        <taxon>Pleosporineae</taxon>
        <taxon>Phaeosphaeriaceae</taxon>
        <taxon>Paraphoma</taxon>
    </lineage>
</organism>
<proteinExistence type="predicted"/>
<name>A0A8K0RH74_9PLEO</name>
<sequence length="92" mass="9795">MLISRSLANAPTISGMNESILLPGYISISIASPFHSSPSQGALPGLVTQASGIVVVSGVRMMVSIIMSRFSWPRGRRSRMVEFEALSCKTAP</sequence>
<protein>
    <submittedName>
        <fullName evidence="2">Uncharacterized protein</fullName>
    </submittedName>
</protein>
<feature type="transmembrane region" description="Helical" evidence="1">
    <location>
        <begin position="46"/>
        <end position="70"/>
    </location>
</feature>
<reference evidence="2" key="1">
    <citation type="journal article" date="2021" name="Nat. Commun.">
        <title>Genetic determinants of endophytism in the Arabidopsis root mycobiome.</title>
        <authorList>
            <person name="Mesny F."/>
            <person name="Miyauchi S."/>
            <person name="Thiergart T."/>
            <person name="Pickel B."/>
            <person name="Atanasova L."/>
            <person name="Karlsson M."/>
            <person name="Huettel B."/>
            <person name="Barry K.W."/>
            <person name="Haridas S."/>
            <person name="Chen C."/>
            <person name="Bauer D."/>
            <person name="Andreopoulos W."/>
            <person name="Pangilinan J."/>
            <person name="LaButti K."/>
            <person name="Riley R."/>
            <person name="Lipzen A."/>
            <person name="Clum A."/>
            <person name="Drula E."/>
            <person name="Henrissat B."/>
            <person name="Kohler A."/>
            <person name="Grigoriev I.V."/>
            <person name="Martin F.M."/>
            <person name="Hacquard S."/>
        </authorList>
    </citation>
    <scope>NUCLEOTIDE SEQUENCE</scope>
    <source>
        <strain evidence="2">MPI-SDFR-AT-0120</strain>
    </source>
</reference>
<dbReference type="Proteomes" id="UP000813461">
    <property type="component" value="Unassembled WGS sequence"/>
</dbReference>
<comment type="caution">
    <text evidence="2">The sequence shown here is derived from an EMBL/GenBank/DDBJ whole genome shotgun (WGS) entry which is preliminary data.</text>
</comment>
<keyword evidence="1" id="KW-0812">Transmembrane</keyword>
<keyword evidence="1" id="KW-0472">Membrane</keyword>
<accession>A0A8K0RH74</accession>
<keyword evidence="3" id="KW-1185">Reference proteome</keyword>
<gene>
    <name evidence="2" type="ORF">FB567DRAFT_515185</name>
</gene>
<evidence type="ECO:0000256" key="1">
    <source>
        <dbReference type="SAM" id="Phobius"/>
    </source>
</evidence>
<dbReference type="AlphaFoldDB" id="A0A8K0RH74"/>
<evidence type="ECO:0000313" key="3">
    <source>
        <dbReference type="Proteomes" id="UP000813461"/>
    </source>
</evidence>